<organism evidence="8 9">
    <name type="scientific">Leptobrachium leishanense</name>
    <name type="common">Leishan spiny toad</name>
    <dbReference type="NCBI Taxonomy" id="445787"/>
    <lineage>
        <taxon>Eukaryota</taxon>
        <taxon>Metazoa</taxon>
        <taxon>Chordata</taxon>
        <taxon>Craniata</taxon>
        <taxon>Vertebrata</taxon>
        <taxon>Euteleostomi</taxon>
        <taxon>Amphibia</taxon>
        <taxon>Batrachia</taxon>
        <taxon>Anura</taxon>
        <taxon>Pelobatoidea</taxon>
        <taxon>Megophryidae</taxon>
        <taxon>Leptobrachium</taxon>
    </lineage>
</organism>
<evidence type="ECO:0000256" key="1">
    <source>
        <dbReference type="ARBA" id="ARBA00022553"/>
    </source>
</evidence>
<proteinExistence type="predicted"/>
<feature type="transmembrane region" description="Helical" evidence="6">
    <location>
        <begin position="362"/>
        <end position="383"/>
    </location>
</feature>
<evidence type="ECO:0000313" key="9">
    <source>
        <dbReference type="Proteomes" id="UP000694569"/>
    </source>
</evidence>
<dbReference type="GO" id="GO:0045824">
    <property type="term" value="P:negative regulation of innate immune response"/>
    <property type="evidence" value="ECO:0007669"/>
    <property type="project" value="TreeGrafter"/>
</dbReference>
<dbReference type="Proteomes" id="UP000694569">
    <property type="component" value="Unplaced"/>
</dbReference>
<keyword evidence="9" id="KW-1185">Reference proteome</keyword>
<evidence type="ECO:0000256" key="2">
    <source>
        <dbReference type="ARBA" id="ARBA00022723"/>
    </source>
</evidence>
<evidence type="ECO:0000256" key="6">
    <source>
        <dbReference type="SAM" id="Phobius"/>
    </source>
</evidence>
<evidence type="ECO:0000256" key="4">
    <source>
        <dbReference type="ARBA" id="ARBA00022833"/>
    </source>
</evidence>
<keyword evidence="6" id="KW-0472">Membrane</keyword>
<keyword evidence="4" id="KW-0862">Zinc</keyword>
<name>A0A8C5MLD5_9ANUR</name>
<evidence type="ECO:0000313" key="8">
    <source>
        <dbReference type="Ensembl" id="ENSLLEP00000013969.1"/>
    </source>
</evidence>
<protein>
    <recommendedName>
        <fullName evidence="7">TRAFD1/XAF1 zinc finger domain-containing protein</fullName>
    </recommendedName>
</protein>
<dbReference type="Pfam" id="PF21366">
    <property type="entry name" value="TRAFD1-XIAF1_ZnF"/>
    <property type="match status" value="1"/>
</dbReference>
<keyword evidence="3" id="KW-0863">Zinc-finger</keyword>
<keyword evidence="2" id="KW-0479">Metal-binding</keyword>
<evidence type="ECO:0000259" key="7">
    <source>
        <dbReference type="Pfam" id="PF21366"/>
    </source>
</evidence>
<keyword evidence="6" id="KW-0812">Transmembrane</keyword>
<dbReference type="GeneTree" id="ENSGT00530000063869"/>
<keyword evidence="6" id="KW-1133">Transmembrane helix</keyword>
<reference evidence="8" key="1">
    <citation type="submission" date="2025-08" db="UniProtKB">
        <authorList>
            <consortium name="Ensembl"/>
        </authorList>
    </citation>
    <scope>IDENTIFICATION</scope>
</reference>
<dbReference type="AlphaFoldDB" id="A0A8C5MLD5"/>
<feature type="domain" description="TRAFD1/XAF1 zinc finger" evidence="7">
    <location>
        <begin position="1"/>
        <end position="40"/>
    </location>
</feature>
<dbReference type="PANTHER" id="PTHR16295">
    <property type="entry name" value="TRAF-TYPE ZINC FINGER PROTEIN-RELATED"/>
    <property type="match status" value="1"/>
</dbReference>
<sequence>ELAFNKLGEHVDYCGARTECCEKCGRSVMKKDLVDHPEVCAPKKPPRVHSVVSSDLDTDGAWFEWNVRNSFMDPMLPRRFYKNSSSLSLGNLLFLVSQTILNRSKSFTTKQPEQKVIAPSVPNRGLREFSSFRSVRHQNGSNLEPDSTVNDHFRSSIYSKDFTHEESKAPHWLDAVNNESPDLRPPADTYDADDIQLPCEFCDKLIPEHDLILHQGYNTLRLNNILISMAILAVNFETFDVFTLQSGCNQSAFASVFNGRSSPKPQRDYQLESNFDWLSKPSVQSKPPVSSSPPPLNNDPYSVLIPCEFCGIVLEHDVVFHHQDQCDMGPNSGTESSLSTRLPSKNNYYSEKTGLEEKLSPFLSHEGECIFILIFNTIMWIYFRKCMKRVLYTKRWCLLTLEKPCKISCISVLRNVHASQNYDPNSKK</sequence>
<evidence type="ECO:0000256" key="5">
    <source>
        <dbReference type="ARBA" id="ARBA00022990"/>
    </source>
</evidence>
<evidence type="ECO:0000256" key="3">
    <source>
        <dbReference type="ARBA" id="ARBA00022771"/>
    </source>
</evidence>
<dbReference type="Ensembl" id="ENSLLET00000014518.1">
    <property type="protein sequence ID" value="ENSLLEP00000013969.1"/>
    <property type="gene ID" value="ENSLLEG00000008158.1"/>
</dbReference>
<dbReference type="InterPro" id="IPR049439">
    <property type="entry name" value="TRAFD1-XIAF1_Znf"/>
</dbReference>
<keyword evidence="5" id="KW-0007">Acetylation</keyword>
<dbReference type="GO" id="GO:0008270">
    <property type="term" value="F:zinc ion binding"/>
    <property type="evidence" value="ECO:0007669"/>
    <property type="project" value="UniProtKB-KW"/>
</dbReference>
<dbReference type="PANTHER" id="PTHR16295:SF19">
    <property type="entry name" value="TRAF-TYPE ZINC FINGER DOMAIN-CONTAINING PROTEIN 1"/>
    <property type="match status" value="1"/>
</dbReference>
<accession>A0A8C5MLD5</accession>
<dbReference type="GO" id="GO:0005739">
    <property type="term" value="C:mitochondrion"/>
    <property type="evidence" value="ECO:0007669"/>
    <property type="project" value="TreeGrafter"/>
</dbReference>
<keyword evidence="1" id="KW-0597">Phosphoprotein</keyword>
<dbReference type="InterPro" id="IPR051986">
    <property type="entry name" value="Innate_Immune_Apopt_Reg"/>
</dbReference>
<reference evidence="8" key="2">
    <citation type="submission" date="2025-09" db="UniProtKB">
        <authorList>
            <consortium name="Ensembl"/>
        </authorList>
    </citation>
    <scope>IDENTIFICATION</scope>
</reference>